<dbReference type="FunCoup" id="A0A2S8SUC4">
    <property type="interactions" value="294"/>
</dbReference>
<proteinExistence type="inferred from homology"/>
<feature type="binding site" evidence="5">
    <location>
        <begin position="143"/>
        <end position="149"/>
    </location>
    <ligand>
        <name>ATP</name>
        <dbReference type="ChEBI" id="CHEBI:30616"/>
    </ligand>
</feature>
<comment type="pathway">
    <text evidence="5">Purine metabolism; IMP biosynthesis via de novo pathway; 5-amino-1-(5-phospho-D-ribosyl)imidazole-4-carboxylate from 5-amino-1-(5-phospho-D-ribosyl)imidazole (N5-CAIR route): step 1/2.</text>
</comment>
<feature type="binding site" evidence="5">
    <location>
        <position position="181"/>
    </location>
    <ligand>
        <name>ATP</name>
        <dbReference type="ChEBI" id="CHEBI:30616"/>
    </ligand>
</feature>
<protein>
    <recommendedName>
        <fullName evidence="5">N5-carboxyaminoimidazole ribonucleotide synthase</fullName>
        <shortName evidence="5">N5-CAIR synthase</shortName>
        <ecNumber evidence="5">6.3.4.18</ecNumber>
    </recommendedName>
    <alternativeName>
        <fullName evidence="5">5-(carboxyamino)imidazole ribonucleotide synthetase</fullName>
    </alternativeName>
</protein>
<sequence>MTIGILGGGQLGRMLVLAGAPLGLGFKIFDPSPDAVAGKLAPLLCDDINDVPALGWFAKGLDVVTYEWENVPVSSAKFLGERVPVFPPALALEISSDRLKEKSFFRENNVPTPAFAALETRGELDLAVREIGLPAVLKTRKFGYDGKGQFVIKTVRDVERAWQELGGVPLILEQFVAFDREVSLLAVRGRNGEKKFYPLVENHHQGGILRLSLAPAPHLSADLQRDAEELAGKLLDELGYVGVMALELFQVGNRLLANEIAPRVHNSGHWTIEGSKCSQFENHLRAVAGLPLGSTQMKTEFAAMVNCIGHLPPLCEVLKIEGAHPHFYGKEAKPNRKVGHITLVANSREALQLAVQAAQKF</sequence>
<dbReference type="HAMAP" id="MF_01928">
    <property type="entry name" value="PurK"/>
    <property type="match status" value="1"/>
</dbReference>
<evidence type="ECO:0000313" key="7">
    <source>
        <dbReference type="EMBL" id="PQV64395.1"/>
    </source>
</evidence>
<dbReference type="OrthoDB" id="9804625at2"/>
<evidence type="ECO:0000256" key="2">
    <source>
        <dbReference type="ARBA" id="ARBA00022741"/>
    </source>
</evidence>
<evidence type="ECO:0000313" key="8">
    <source>
        <dbReference type="Proteomes" id="UP000237684"/>
    </source>
</evidence>
<dbReference type="RefSeq" id="WP_105483187.1">
    <property type="nucleotide sequence ID" value="NZ_NIGF01000005.1"/>
</dbReference>
<comment type="function">
    <text evidence="5">Catalyzes the ATP-dependent conversion of 5-aminoimidazole ribonucleotide (AIR) and HCO(3)(-) to N5-carboxyaminoimidazole ribonucleotide (N5-CAIR).</text>
</comment>
<dbReference type="GO" id="GO:0006189">
    <property type="term" value="P:'de novo' IMP biosynthetic process"/>
    <property type="evidence" value="ECO:0007669"/>
    <property type="project" value="UniProtKB-UniRule"/>
</dbReference>
<dbReference type="Pfam" id="PF22660">
    <property type="entry name" value="RS_preATP-grasp-like"/>
    <property type="match status" value="1"/>
</dbReference>
<dbReference type="GO" id="GO:0046872">
    <property type="term" value="F:metal ion binding"/>
    <property type="evidence" value="ECO:0007669"/>
    <property type="project" value="InterPro"/>
</dbReference>
<dbReference type="Proteomes" id="UP000237684">
    <property type="component" value="Unassembled WGS sequence"/>
</dbReference>
<dbReference type="EC" id="6.3.4.18" evidence="5"/>
<gene>
    <name evidence="5" type="primary">purK</name>
    <name evidence="7" type="ORF">B1R32_10576</name>
</gene>
<comment type="subunit">
    <text evidence="5">Homodimer.</text>
</comment>
<dbReference type="PANTHER" id="PTHR11609">
    <property type="entry name" value="PURINE BIOSYNTHESIS PROTEIN 6/7, PUR6/7"/>
    <property type="match status" value="1"/>
</dbReference>
<dbReference type="Pfam" id="PF17769">
    <property type="entry name" value="PurK_C"/>
    <property type="match status" value="1"/>
</dbReference>
<comment type="catalytic activity">
    <reaction evidence="5">
        <text>5-amino-1-(5-phospho-beta-D-ribosyl)imidazole + hydrogencarbonate + ATP = 5-carboxyamino-1-(5-phospho-D-ribosyl)imidazole + ADP + phosphate + 2 H(+)</text>
        <dbReference type="Rhea" id="RHEA:19317"/>
        <dbReference type="ChEBI" id="CHEBI:15378"/>
        <dbReference type="ChEBI" id="CHEBI:17544"/>
        <dbReference type="ChEBI" id="CHEBI:30616"/>
        <dbReference type="ChEBI" id="CHEBI:43474"/>
        <dbReference type="ChEBI" id="CHEBI:58730"/>
        <dbReference type="ChEBI" id="CHEBI:137981"/>
        <dbReference type="ChEBI" id="CHEBI:456216"/>
        <dbReference type="EC" id="6.3.4.18"/>
    </reaction>
</comment>
<dbReference type="InterPro" id="IPR013815">
    <property type="entry name" value="ATP_grasp_subdomain_1"/>
</dbReference>
<keyword evidence="3 5" id="KW-0658">Purine biosynthesis</keyword>
<feature type="binding site" evidence="5">
    <location>
        <begin position="173"/>
        <end position="176"/>
    </location>
    <ligand>
        <name>ATP</name>
        <dbReference type="ChEBI" id="CHEBI:30616"/>
    </ligand>
</feature>
<name>A0A2S8SUC4_9BACT</name>
<organism evidence="7 8">
    <name type="scientific">Abditibacterium utsteinense</name>
    <dbReference type="NCBI Taxonomy" id="1960156"/>
    <lineage>
        <taxon>Bacteria</taxon>
        <taxon>Pseudomonadati</taxon>
        <taxon>Abditibacteriota</taxon>
        <taxon>Abditibacteriia</taxon>
        <taxon>Abditibacteriales</taxon>
        <taxon>Abditibacteriaceae</taxon>
        <taxon>Abditibacterium</taxon>
    </lineage>
</organism>
<dbReference type="PROSITE" id="PS00065">
    <property type="entry name" value="D_2_HYDROXYACID_DH_1"/>
    <property type="match status" value="1"/>
</dbReference>
<evidence type="ECO:0000256" key="4">
    <source>
        <dbReference type="ARBA" id="ARBA00022840"/>
    </source>
</evidence>
<dbReference type="GO" id="GO:0005829">
    <property type="term" value="C:cytosol"/>
    <property type="evidence" value="ECO:0007669"/>
    <property type="project" value="TreeGrafter"/>
</dbReference>
<dbReference type="SUPFAM" id="SSF52440">
    <property type="entry name" value="PreATP-grasp domain"/>
    <property type="match status" value="1"/>
</dbReference>
<dbReference type="InterPro" id="IPR054350">
    <property type="entry name" value="PurT/PurK_preATP-grasp"/>
</dbReference>
<dbReference type="InterPro" id="IPR016185">
    <property type="entry name" value="PreATP-grasp_dom_sf"/>
</dbReference>
<dbReference type="SUPFAM" id="SSF51246">
    <property type="entry name" value="Rudiment single hybrid motif"/>
    <property type="match status" value="1"/>
</dbReference>
<keyword evidence="1 5" id="KW-0436">Ligase</keyword>
<comment type="caution">
    <text evidence="7">The sequence shown here is derived from an EMBL/GenBank/DDBJ whole genome shotgun (WGS) entry which is preliminary data.</text>
</comment>
<dbReference type="EMBL" id="NIGF01000005">
    <property type="protein sequence ID" value="PQV64395.1"/>
    <property type="molecule type" value="Genomic_DNA"/>
</dbReference>
<feature type="binding site" evidence="5">
    <location>
        <position position="204"/>
    </location>
    <ligand>
        <name>ATP</name>
        <dbReference type="ChEBI" id="CHEBI:30616"/>
    </ligand>
</feature>
<dbReference type="Gene3D" id="3.40.50.20">
    <property type="match status" value="1"/>
</dbReference>
<dbReference type="InterPro" id="IPR005875">
    <property type="entry name" value="PurK"/>
</dbReference>
<dbReference type="PROSITE" id="PS50975">
    <property type="entry name" value="ATP_GRASP"/>
    <property type="match status" value="1"/>
</dbReference>
<dbReference type="AlphaFoldDB" id="A0A2S8SUC4"/>
<dbReference type="InterPro" id="IPR040686">
    <property type="entry name" value="PurK_C"/>
</dbReference>
<dbReference type="SUPFAM" id="SSF56059">
    <property type="entry name" value="Glutathione synthetase ATP-binding domain-like"/>
    <property type="match status" value="1"/>
</dbReference>
<keyword evidence="4 5" id="KW-0067">ATP-binding</keyword>
<evidence type="ECO:0000259" key="6">
    <source>
        <dbReference type="PROSITE" id="PS50975"/>
    </source>
</evidence>
<dbReference type="GO" id="GO:0005524">
    <property type="term" value="F:ATP binding"/>
    <property type="evidence" value="ECO:0007669"/>
    <property type="project" value="UniProtKB-UniRule"/>
</dbReference>
<feature type="binding site" evidence="5">
    <location>
        <begin position="258"/>
        <end position="259"/>
    </location>
    <ligand>
        <name>ATP</name>
        <dbReference type="ChEBI" id="CHEBI:30616"/>
    </ligand>
</feature>
<dbReference type="Gene3D" id="3.30.1490.20">
    <property type="entry name" value="ATP-grasp fold, A domain"/>
    <property type="match status" value="1"/>
</dbReference>
<dbReference type="InterPro" id="IPR011054">
    <property type="entry name" value="Rudment_hybrid_motif"/>
</dbReference>
<feature type="binding site" evidence="5">
    <location>
        <position position="138"/>
    </location>
    <ligand>
        <name>ATP</name>
        <dbReference type="ChEBI" id="CHEBI:30616"/>
    </ligand>
</feature>
<dbReference type="UniPathway" id="UPA00074">
    <property type="reaction ID" value="UER00942"/>
</dbReference>
<dbReference type="FunFam" id="3.30.470.20:FF:000029">
    <property type="entry name" value="N5-carboxyaminoimidazole ribonucleotide synthase"/>
    <property type="match status" value="1"/>
</dbReference>
<evidence type="ECO:0000256" key="5">
    <source>
        <dbReference type="HAMAP-Rule" id="MF_01928"/>
    </source>
</evidence>
<dbReference type="InParanoid" id="A0A2S8SUC4"/>
<dbReference type="GO" id="GO:0004638">
    <property type="term" value="F:phosphoribosylaminoimidazole carboxylase activity"/>
    <property type="evidence" value="ECO:0007669"/>
    <property type="project" value="InterPro"/>
</dbReference>
<evidence type="ECO:0000256" key="3">
    <source>
        <dbReference type="ARBA" id="ARBA00022755"/>
    </source>
</evidence>
<dbReference type="InterPro" id="IPR011761">
    <property type="entry name" value="ATP-grasp"/>
</dbReference>
<dbReference type="InterPro" id="IPR029752">
    <property type="entry name" value="D-isomer_DH_CS1"/>
</dbReference>
<feature type="domain" description="ATP-grasp" evidence="6">
    <location>
        <begin position="102"/>
        <end position="288"/>
    </location>
</feature>
<accession>A0A2S8SUC4</accession>
<dbReference type="PANTHER" id="PTHR11609:SF5">
    <property type="entry name" value="PHOSPHORIBOSYLAMINOIMIDAZOLE CARBOXYLASE"/>
    <property type="match status" value="1"/>
</dbReference>
<comment type="similarity">
    <text evidence="5">Belongs to the PurK/PurT family.</text>
</comment>
<reference evidence="7 8" key="1">
    <citation type="journal article" date="2018" name="Syst. Appl. Microbiol.">
        <title>Abditibacterium utsteinense sp. nov., the first cultivated member of candidate phylum FBP, isolated from ice-free Antarctic soil samples.</title>
        <authorList>
            <person name="Tahon G."/>
            <person name="Tytgat B."/>
            <person name="Lebbe L."/>
            <person name="Carlier A."/>
            <person name="Willems A."/>
        </authorList>
    </citation>
    <scope>NUCLEOTIDE SEQUENCE [LARGE SCALE GENOMIC DNA]</scope>
    <source>
        <strain evidence="7 8">LMG 29911</strain>
    </source>
</reference>
<dbReference type="Pfam" id="PF02222">
    <property type="entry name" value="ATP-grasp"/>
    <property type="match status" value="1"/>
</dbReference>
<keyword evidence="2 5" id="KW-0547">Nucleotide-binding</keyword>
<dbReference type="Gene3D" id="3.30.470.20">
    <property type="entry name" value="ATP-grasp fold, B domain"/>
    <property type="match status" value="1"/>
</dbReference>
<dbReference type="FunFam" id="3.30.1490.20:FF:000015">
    <property type="entry name" value="N5-carboxyaminoimidazole ribonucleotide synthase"/>
    <property type="match status" value="1"/>
</dbReference>
<keyword evidence="8" id="KW-1185">Reference proteome</keyword>
<dbReference type="InterPro" id="IPR003135">
    <property type="entry name" value="ATP-grasp_carboxylate-amine"/>
</dbReference>
<dbReference type="GO" id="GO:0034028">
    <property type="term" value="F:5-(carboxyamino)imidazole ribonucleotide synthase activity"/>
    <property type="evidence" value="ECO:0007669"/>
    <property type="project" value="UniProtKB-UniRule"/>
</dbReference>
<evidence type="ECO:0000256" key="1">
    <source>
        <dbReference type="ARBA" id="ARBA00022598"/>
    </source>
</evidence>
<feature type="binding site" evidence="5">
    <location>
        <position position="98"/>
    </location>
    <ligand>
        <name>ATP</name>
        <dbReference type="ChEBI" id="CHEBI:30616"/>
    </ligand>
</feature>